<name>A0A4W3JCY3_CALMI</name>
<accession>A0A4W3JCY3</accession>
<reference evidence="2" key="3">
    <citation type="journal article" date="2014" name="Nature">
        <title>Elephant shark genome provides unique insights into gnathostome evolution.</title>
        <authorList>
            <consortium name="International Elephant Shark Genome Sequencing Consortium"/>
            <person name="Venkatesh B."/>
            <person name="Lee A.P."/>
            <person name="Ravi V."/>
            <person name="Maurya A.K."/>
            <person name="Lian M.M."/>
            <person name="Swann J.B."/>
            <person name="Ohta Y."/>
            <person name="Flajnik M.F."/>
            <person name="Sutoh Y."/>
            <person name="Kasahara M."/>
            <person name="Hoon S."/>
            <person name="Gangu V."/>
            <person name="Roy S.W."/>
            <person name="Irimia M."/>
            <person name="Korzh V."/>
            <person name="Kondrychyn I."/>
            <person name="Lim Z.W."/>
            <person name="Tay B.H."/>
            <person name="Tohari S."/>
            <person name="Kong K.W."/>
            <person name="Ho S."/>
            <person name="Lorente-Galdos B."/>
            <person name="Quilez J."/>
            <person name="Marques-Bonet T."/>
            <person name="Raney B.J."/>
            <person name="Ingham P.W."/>
            <person name="Tay A."/>
            <person name="Hillier L.W."/>
            <person name="Minx P."/>
            <person name="Boehm T."/>
            <person name="Wilson R.K."/>
            <person name="Brenner S."/>
            <person name="Warren W.C."/>
        </authorList>
    </citation>
    <scope>NUCLEOTIDE SEQUENCE [LARGE SCALE GENOMIC DNA]</scope>
</reference>
<protein>
    <submittedName>
        <fullName evidence="1">Fignl1 interacting regulator of recombination and mitosis</fullName>
    </submittedName>
</protein>
<organism evidence="1 2">
    <name type="scientific">Callorhinchus milii</name>
    <name type="common">Ghost shark</name>
    <dbReference type="NCBI Taxonomy" id="7868"/>
    <lineage>
        <taxon>Eukaryota</taxon>
        <taxon>Metazoa</taxon>
        <taxon>Chordata</taxon>
        <taxon>Craniata</taxon>
        <taxon>Vertebrata</taxon>
        <taxon>Chondrichthyes</taxon>
        <taxon>Holocephali</taxon>
        <taxon>Chimaeriformes</taxon>
        <taxon>Callorhinchidae</taxon>
        <taxon>Callorhinchus</taxon>
    </lineage>
</organism>
<reference evidence="1" key="4">
    <citation type="submission" date="2025-08" db="UniProtKB">
        <authorList>
            <consortium name="Ensembl"/>
        </authorList>
    </citation>
    <scope>IDENTIFICATION</scope>
</reference>
<dbReference type="SUPFAM" id="SSF48371">
    <property type="entry name" value="ARM repeat"/>
    <property type="match status" value="1"/>
</dbReference>
<keyword evidence="2" id="KW-1185">Reference proteome</keyword>
<dbReference type="InterPro" id="IPR016024">
    <property type="entry name" value="ARM-type_fold"/>
</dbReference>
<reference evidence="1" key="5">
    <citation type="submission" date="2025-09" db="UniProtKB">
        <authorList>
            <consortium name="Ensembl"/>
        </authorList>
    </citation>
    <scope>IDENTIFICATION</scope>
</reference>
<reference evidence="2" key="2">
    <citation type="journal article" date="2007" name="PLoS Biol.">
        <title>Survey sequencing and comparative analysis of the elephant shark (Callorhinchus milii) genome.</title>
        <authorList>
            <person name="Venkatesh B."/>
            <person name="Kirkness E.F."/>
            <person name="Loh Y.H."/>
            <person name="Halpern A.L."/>
            <person name="Lee A.P."/>
            <person name="Johnson J."/>
            <person name="Dandona N."/>
            <person name="Viswanathan L.D."/>
            <person name="Tay A."/>
            <person name="Venter J.C."/>
            <person name="Strausberg R.L."/>
            <person name="Brenner S."/>
        </authorList>
    </citation>
    <scope>NUCLEOTIDE SEQUENCE [LARGE SCALE GENOMIC DNA]</scope>
</reference>
<dbReference type="PANTHER" id="PTHR16071:SF2">
    <property type="entry name" value="FIGNL1-INTERACTING REGULATOR OF RECOMBINATION AND MITOSIS"/>
    <property type="match status" value="1"/>
</dbReference>
<dbReference type="STRING" id="7868.ENSCMIP00000040132"/>
<dbReference type="Proteomes" id="UP000314986">
    <property type="component" value="Unassembled WGS sequence"/>
</dbReference>
<dbReference type="InterPro" id="IPR027902">
    <property type="entry name" value="DUF4487"/>
</dbReference>
<reference evidence="2" key="1">
    <citation type="journal article" date="2006" name="Science">
        <title>Ancient noncoding elements conserved in the human genome.</title>
        <authorList>
            <person name="Venkatesh B."/>
            <person name="Kirkness E.F."/>
            <person name="Loh Y.H."/>
            <person name="Halpern A.L."/>
            <person name="Lee A.P."/>
            <person name="Johnson J."/>
            <person name="Dandona N."/>
            <person name="Viswanathan L.D."/>
            <person name="Tay A."/>
            <person name="Venter J.C."/>
            <person name="Strausberg R.L."/>
            <person name="Brenner S."/>
        </authorList>
    </citation>
    <scope>NUCLEOTIDE SEQUENCE [LARGE SCALE GENOMIC DNA]</scope>
</reference>
<dbReference type="GeneTree" id="ENSGT00390000004791"/>
<evidence type="ECO:0000313" key="2">
    <source>
        <dbReference type="Proteomes" id="UP000314986"/>
    </source>
</evidence>
<sequence length="786" mass="88640">MFLPLIDHADLEQTLFSQVLPKAITMFDELMNKLSSQARGLSSQNTDLQAALKTTMQTQIQLLEILMNCGRYVCTFKEALPLNNIHSLSSAILHVLKNAFGHCKESETLYSSRMHLVSDVLQSLFKETYSLQKQFMEMLDCVCLLLNVVYSSVIHSVLEICSVVSKMDHALHANTWKFLIKISVKHRALLDIKLRHDDIVAGLCEDILFSFNSCLQFAEQMHQSGAQVNMAYKLFQKTMKLCRFFANTLVHYLKEFIDFLSKSCHQLHKLYLQMYSKFPSSLYAPVMSEGHWNEIACTVLVALDPLISQLLPFRAFVETVLADKPDPSLELAFPQCLLLVNVMDKLPSQPQEVESMWCAGSQFSEETPRLSLFQALFFNIQHCYAELSLPVQLPGVMIKGQAQHNISLYEYVCVHLCSFVTFLPASIFPDLCSLLDAVLGPHMLTALLATDTWCFLARYGTAELCAHHVSLIAQLVKSCHGECYQLSHLSVLLRRLLFLMAADHQIVFVKRFCPKEADNLLVWQQISIKALPPDLQKQVASDIARTAVDQCVRWQRGKHVLGELEQVNVALAAMVVVCHIHGEAMELELQMSITRSLSQMWAVLTVAQVRMQHIPPRFHSMVSSLSSILPLHPPDHIRLATLDFLGSLGKIFIPSDVQGFVLPKLPGLFASLLVDKCWLIHQQALQGFTQFAEETSHEEVVPRGLESAETKAKVVNFLNKPSAKRARQEPCEEEHYQTVLQTAEHALNTLQTLLQQGPAPEWVTARLQGLQTTITSLNKRIHAVGM</sequence>
<dbReference type="InParanoid" id="A0A4W3JCY3"/>
<dbReference type="Ensembl" id="ENSCMIT00000040704.1">
    <property type="protein sequence ID" value="ENSCMIP00000040132.1"/>
    <property type="gene ID" value="ENSCMIG00000016772.1"/>
</dbReference>
<dbReference type="OMA" id="PCVQQTF"/>
<proteinExistence type="predicted"/>
<evidence type="ECO:0000313" key="1">
    <source>
        <dbReference type="Ensembl" id="ENSCMIP00000040132.1"/>
    </source>
</evidence>
<dbReference type="Pfam" id="PF14868">
    <property type="entry name" value="DUF4487"/>
    <property type="match status" value="2"/>
</dbReference>
<dbReference type="AlphaFoldDB" id="A0A4W3JCY3"/>
<dbReference type="PANTHER" id="PTHR16071">
    <property type="entry name" value="CHROMOSOME 1 OPEN READING FRAME 112"/>
    <property type="match status" value="1"/>
</dbReference>